<evidence type="ECO:0000313" key="4">
    <source>
        <dbReference type="Proteomes" id="UP000729913"/>
    </source>
</evidence>
<feature type="region of interest" description="Disordered" evidence="2">
    <location>
        <begin position="314"/>
        <end position="592"/>
    </location>
</feature>
<dbReference type="AlphaFoldDB" id="A0A8J5QSJ7"/>
<feature type="compositionally biased region" description="Basic and acidic residues" evidence="2">
    <location>
        <begin position="326"/>
        <end position="352"/>
    </location>
</feature>
<organism evidence="3 4">
    <name type="scientific">Cotesia typhae</name>
    <dbReference type="NCBI Taxonomy" id="2053667"/>
    <lineage>
        <taxon>Eukaryota</taxon>
        <taxon>Metazoa</taxon>
        <taxon>Ecdysozoa</taxon>
        <taxon>Arthropoda</taxon>
        <taxon>Hexapoda</taxon>
        <taxon>Insecta</taxon>
        <taxon>Pterygota</taxon>
        <taxon>Neoptera</taxon>
        <taxon>Endopterygota</taxon>
        <taxon>Hymenoptera</taxon>
        <taxon>Apocrita</taxon>
        <taxon>Ichneumonoidea</taxon>
        <taxon>Braconidae</taxon>
        <taxon>Microgastrinae</taxon>
        <taxon>Cotesia</taxon>
    </lineage>
</organism>
<evidence type="ECO:0000256" key="1">
    <source>
        <dbReference type="SAM" id="Coils"/>
    </source>
</evidence>
<feature type="compositionally biased region" description="Basic and acidic residues" evidence="2">
    <location>
        <begin position="580"/>
        <end position="592"/>
    </location>
</feature>
<reference evidence="3" key="2">
    <citation type="submission" date="2021-04" db="EMBL/GenBank/DDBJ databases">
        <title>Genome-wide patterns of bracovirus chromosomal integration into multiple host tissues during parasitism.</title>
        <authorList>
            <person name="Chebbi M.A.C."/>
        </authorList>
    </citation>
    <scope>NUCLEOTIDE SEQUENCE</scope>
    <source>
        <tissue evidence="3">Whole body</tissue>
    </source>
</reference>
<feature type="compositionally biased region" description="Basic and acidic residues" evidence="2">
    <location>
        <begin position="249"/>
        <end position="273"/>
    </location>
</feature>
<feature type="compositionally biased region" description="Basic and acidic residues" evidence="2">
    <location>
        <begin position="463"/>
        <end position="492"/>
    </location>
</feature>
<accession>A0A8J5QSJ7</accession>
<dbReference type="OrthoDB" id="10684122at2759"/>
<gene>
    <name evidence="3" type="ORF">G9C98_005857</name>
</gene>
<feature type="region of interest" description="Disordered" evidence="2">
    <location>
        <begin position="244"/>
        <end position="281"/>
    </location>
</feature>
<feature type="compositionally biased region" description="Basic and acidic residues" evidence="2">
    <location>
        <begin position="537"/>
        <end position="551"/>
    </location>
</feature>
<feature type="region of interest" description="Disordered" evidence="2">
    <location>
        <begin position="113"/>
        <end position="182"/>
    </location>
</feature>
<feature type="compositionally biased region" description="Basic and acidic residues" evidence="2">
    <location>
        <begin position="435"/>
        <end position="451"/>
    </location>
</feature>
<dbReference type="Proteomes" id="UP000729913">
    <property type="component" value="Unassembled WGS sequence"/>
</dbReference>
<sequence>MSKRYDDPRFVLQTLNSLGCIYVNAKDLQSFMKDLKNYRKKKEKAHKAWKQKVIRKFLAYNRKDMENRMNELRSKQAVHLALDDAVDSDSGDQSSQHPRHFLHVAEVYHRDQSFDAEKSPAGKRIQKSPFRIKEKSLAKTPEATRKNKSIQPDLTDPSSSPRSSGEKSSDQTGKILETDSKKQHTIRYGFDIASEDSDSYRQLPGQTKKGDKSYTRKNRSSIGRSFNEHLLDSNFEISDSYKILPQPRKKTEARDQSPREKSKAPLKKTHNEDFPSSLEVSDSYKQLPGAKEKINLQFKPRGIGRGTITSRMMIDQDFPSNLEASDPYKEIARKPRNQGEDENREKSQRARTQEIAGQNTSVRGDKSIPTDKQMFATLRGKDKSKSVEEKSQSDAHENFIESDLNYSDFQRDVMQGRSSSLEKVNLNQESPEQFSLKDLRERSHLDFDSSRSTEPSQTANQVDTDRNLVARDRAVERSASKLKEVTRLRFDDSDSDSDSESNYLEQYEAVRPSKEVGRMEEPQKSQSSAQSTPNFTQRKEINYDSSSKSDSESISQAAARNKKEEIVRSGKIPARSGRFKPNDFIERSNLEF</sequence>
<feature type="region of interest" description="Disordered" evidence="2">
    <location>
        <begin position="197"/>
        <end position="220"/>
    </location>
</feature>
<name>A0A8J5QSJ7_9HYME</name>
<feature type="compositionally biased region" description="Basic and acidic residues" evidence="2">
    <location>
        <begin position="379"/>
        <end position="399"/>
    </location>
</feature>
<evidence type="ECO:0000313" key="3">
    <source>
        <dbReference type="EMBL" id="KAG8037646.1"/>
    </source>
</evidence>
<keyword evidence="4" id="KW-1185">Reference proteome</keyword>
<feature type="compositionally biased region" description="Basic and acidic residues" evidence="2">
    <location>
        <begin position="511"/>
        <end position="523"/>
    </location>
</feature>
<keyword evidence="1" id="KW-0175">Coiled coil</keyword>
<dbReference type="EMBL" id="JAAOIC020000047">
    <property type="protein sequence ID" value="KAG8037646.1"/>
    <property type="molecule type" value="Genomic_DNA"/>
</dbReference>
<feature type="coiled-coil region" evidence="1">
    <location>
        <begin position="28"/>
        <end position="75"/>
    </location>
</feature>
<feature type="compositionally biased region" description="Polar residues" evidence="2">
    <location>
        <begin position="524"/>
        <end position="536"/>
    </location>
</feature>
<reference evidence="3" key="1">
    <citation type="submission" date="2020-03" db="EMBL/GenBank/DDBJ databases">
        <authorList>
            <person name="Chebbi M.A."/>
            <person name="Drezen J.M."/>
        </authorList>
    </citation>
    <scope>NUCLEOTIDE SEQUENCE</scope>
    <source>
        <tissue evidence="3">Whole body</tissue>
    </source>
</reference>
<comment type="caution">
    <text evidence="3">The sequence shown here is derived from an EMBL/GenBank/DDBJ whole genome shotgun (WGS) entry which is preliminary data.</text>
</comment>
<feature type="compositionally biased region" description="Polar residues" evidence="2">
    <location>
        <begin position="452"/>
        <end position="462"/>
    </location>
</feature>
<evidence type="ECO:0000256" key="2">
    <source>
        <dbReference type="SAM" id="MobiDB-lite"/>
    </source>
</evidence>
<protein>
    <submittedName>
        <fullName evidence="3">Uncharacterized protein</fullName>
    </submittedName>
</protein>
<proteinExistence type="predicted"/>
<feature type="compositionally biased region" description="Basic and acidic residues" evidence="2">
    <location>
        <begin position="131"/>
        <end position="145"/>
    </location>
</feature>
<feature type="compositionally biased region" description="Polar residues" evidence="2">
    <location>
        <begin position="416"/>
        <end position="433"/>
    </location>
</feature>